<dbReference type="Pfam" id="PF04339">
    <property type="entry name" value="FemAB_like"/>
    <property type="match status" value="1"/>
</dbReference>
<accession>A0A1H9WH85</accession>
<dbReference type="RefSeq" id="WP_089925219.1">
    <property type="nucleotide sequence ID" value="NZ_FOFV01000022.1"/>
</dbReference>
<dbReference type="InterPro" id="IPR007434">
    <property type="entry name" value="FemAB-like"/>
</dbReference>
<dbReference type="Proteomes" id="UP000199503">
    <property type="component" value="Unassembled WGS sequence"/>
</dbReference>
<dbReference type="SUPFAM" id="SSF55729">
    <property type="entry name" value="Acyl-CoA N-acyltransferases (Nat)"/>
    <property type="match status" value="1"/>
</dbReference>
<reference evidence="2" key="1">
    <citation type="submission" date="2016-10" db="EMBL/GenBank/DDBJ databases">
        <authorList>
            <person name="Varghese N."/>
            <person name="Submissions S."/>
        </authorList>
    </citation>
    <scope>NUCLEOTIDE SEQUENCE [LARGE SCALE GENOMIC DNA]</scope>
    <source>
        <strain evidence="2">DSM 44437</strain>
    </source>
</reference>
<dbReference type="OrthoDB" id="3683596at2"/>
<sequence>MTTAPERVLGGATHDLAALPDPALSRIDVTDHLYASRRWLAVEEQVADVPPLYVFAPGGGFAAAYHFDERSNPWPIARLDLFLEALERPAADVLPCYLLGGRRPGHSRFLVDDGPGRAGELTSLVGAAAQAAADLGAATVAALYCDDSDTELAAAFQAHGGIRVPSHATYRLDLPGESFEDWLASLPRKQRYKELADVRKLEEAGVTYDVRPLSEADVDWIVPLELGLYHKYGNDYRSSEAANLHRAYLSCLGEDAFLVEARRDGDRVGFASVVRHGATAFVRQAGFDDEATAGAPVYFGAVFHAVIRWAAGAGVRSLDLSISAGQVKQRRGAAELARSAWVVPLTAAARRTLG</sequence>
<keyword evidence="2" id="KW-1185">Reference proteome</keyword>
<protein>
    <submittedName>
        <fullName evidence="1">Uncharacterized protein</fullName>
    </submittedName>
</protein>
<dbReference type="STRING" id="65499.SAMN04488000_122101"/>
<evidence type="ECO:0000313" key="1">
    <source>
        <dbReference type="EMBL" id="SES33260.1"/>
    </source>
</evidence>
<organism evidence="1 2">
    <name type="scientific">Lentzea albida</name>
    <dbReference type="NCBI Taxonomy" id="65499"/>
    <lineage>
        <taxon>Bacteria</taxon>
        <taxon>Bacillati</taxon>
        <taxon>Actinomycetota</taxon>
        <taxon>Actinomycetes</taxon>
        <taxon>Pseudonocardiales</taxon>
        <taxon>Pseudonocardiaceae</taxon>
        <taxon>Lentzea</taxon>
    </lineage>
</organism>
<dbReference type="Gene3D" id="3.40.630.30">
    <property type="match status" value="1"/>
</dbReference>
<dbReference type="AlphaFoldDB" id="A0A1H9WH85"/>
<evidence type="ECO:0000313" key="2">
    <source>
        <dbReference type="Proteomes" id="UP000199503"/>
    </source>
</evidence>
<gene>
    <name evidence="1" type="ORF">SAMN04488000_122101</name>
</gene>
<name>A0A1H9WH85_9PSEU</name>
<dbReference type="InterPro" id="IPR016181">
    <property type="entry name" value="Acyl_CoA_acyltransferase"/>
</dbReference>
<dbReference type="EMBL" id="FOFV01000022">
    <property type="protein sequence ID" value="SES33260.1"/>
    <property type="molecule type" value="Genomic_DNA"/>
</dbReference>
<proteinExistence type="predicted"/>